<gene>
    <name evidence="2" type="ORF">MBOT_05840</name>
</gene>
<dbReference type="EMBL" id="BLKW01000002">
    <property type="protein sequence ID" value="GFG73219.1"/>
    <property type="molecule type" value="Genomic_DNA"/>
</dbReference>
<sequence length="110" mass="11615">MTARGSSPNPHPGGAQRLIAAGTAALHPPCRDFYLLSRPLFRTAIGSATWSTATAFSVADAAATGAATARDSRNELLSKPNVKRNCVPDQHDSRPRQREADIQPGGLLIP</sequence>
<comment type="caution">
    <text evidence="2">The sequence shown here is derived from an EMBL/GenBank/DDBJ whole genome shotgun (WGS) entry which is preliminary data.</text>
</comment>
<feature type="region of interest" description="Disordered" evidence="1">
    <location>
        <begin position="67"/>
        <end position="110"/>
    </location>
</feature>
<keyword evidence="3" id="KW-1185">Reference proteome</keyword>
<reference evidence="2 3" key="1">
    <citation type="journal article" date="2019" name="Emerg. Microbes Infect.">
        <title>Comprehensive subspecies identification of 175 nontuberculous mycobacteria species based on 7547 genomic profiles.</title>
        <authorList>
            <person name="Matsumoto Y."/>
            <person name="Kinjo T."/>
            <person name="Motooka D."/>
            <person name="Nabeya D."/>
            <person name="Jung N."/>
            <person name="Uechi K."/>
            <person name="Horii T."/>
            <person name="Iida T."/>
            <person name="Fujita J."/>
            <person name="Nakamura S."/>
        </authorList>
    </citation>
    <scope>NUCLEOTIDE SEQUENCE [LARGE SCALE GENOMIC DNA]</scope>
    <source>
        <strain evidence="2 3">JCM 17322</strain>
    </source>
</reference>
<protein>
    <submittedName>
        <fullName evidence="2">Uncharacterized protein</fullName>
    </submittedName>
</protein>
<dbReference type="AlphaFoldDB" id="A0A7I9XT83"/>
<dbReference type="Proteomes" id="UP000465361">
    <property type="component" value="Unassembled WGS sequence"/>
</dbReference>
<name>A0A7I9XT83_9MYCO</name>
<feature type="compositionally biased region" description="Basic and acidic residues" evidence="1">
    <location>
        <begin position="89"/>
        <end position="101"/>
    </location>
</feature>
<evidence type="ECO:0000313" key="2">
    <source>
        <dbReference type="EMBL" id="GFG73219.1"/>
    </source>
</evidence>
<accession>A0A7I9XT83</accession>
<proteinExistence type="predicted"/>
<evidence type="ECO:0000313" key="3">
    <source>
        <dbReference type="Proteomes" id="UP000465361"/>
    </source>
</evidence>
<organism evidence="2 3">
    <name type="scientific">Mycobacterium botniense</name>
    <dbReference type="NCBI Taxonomy" id="84962"/>
    <lineage>
        <taxon>Bacteria</taxon>
        <taxon>Bacillati</taxon>
        <taxon>Actinomycetota</taxon>
        <taxon>Actinomycetes</taxon>
        <taxon>Mycobacteriales</taxon>
        <taxon>Mycobacteriaceae</taxon>
        <taxon>Mycobacterium</taxon>
    </lineage>
</organism>
<evidence type="ECO:0000256" key="1">
    <source>
        <dbReference type="SAM" id="MobiDB-lite"/>
    </source>
</evidence>